<name>A0A3P1WZJ2_9ACTN</name>
<protein>
    <submittedName>
        <fullName evidence="1">Uncharacterized protein</fullName>
    </submittedName>
</protein>
<dbReference type="Proteomes" id="UP000280935">
    <property type="component" value="Unassembled WGS sequence"/>
</dbReference>
<organism evidence="1 2">
    <name type="scientific">Arachnia propionica</name>
    <dbReference type="NCBI Taxonomy" id="1750"/>
    <lineage>
        <taxon>Bacteria</taxon>
        <taxon>Bacillati</taxon>
        <taxon>Actinomycetota</taxon>
        <taxon>Actinomycetes</taxon>
        <taxon>Propionibacteriales</taxon>
        <taxon>Propionibacteriaceae</taxon>
        <taxon>Arachnia</taxon>
    </lineage>
</organism>
<comment type="caution">
    <text evidence="1">The sequence shown here is derived from an EMBL/GenBank/DDBJ whole genome shotgun (WGS) entry which is preliminary data.</text>
</comment>
<evidence type="ECO:0000313" key="2">
    <source>
        <dbReference type="Proteomes" id="UP000280935"/>
    </source>
</evidence>
<gene>
    <name evidence="1" type="ORF">EII35_03640</name>
</gene>
<dbReference type="AlphaFoldDB" id="A0A3P1WZJ2"/>
<evidence type="ECO:0000313" key="1">
    <source>
        <dbReference type="EMBL" id="RRD50830.1"/>
    </source>
</evidence>
<dbReference type="RefSeq" id="WP_125227102.1">
    <property type="nucleotide sequence ID" value="NZ_RQYT01000004.1"/>
</dbReference>
<dbReference type="OrthoDB" id="3819088at2"/>
<dbReference type="EMBL" id="RQYT01000004">
    <property type="protein sequence ID" value="RRD50830.1"/>
    <property type="molecule type" value="Genomic_DNA"/>
</dbReference>
<sequence length="235" mass="26821">MTTFTRTQDLWISVQNPEEVDAAATVASYVGYPYSLGTPTPEGWDWLAERPEWPTHMGNCDSGKLSSPALAECPKDIQEFFERGLWTRLRTFSLVQFDLGQEFREGLGGRLLALMRDHQDLLHWALLVLPDGTSRVVASPYPLGRDVDNERITEAPWCCVADSFTDFVFRWWHSNEVVAYHYPDEMADDEDLDDDDEDLEDDEDLDEVHEAFADRWTELGPGMPLGEAKPYDPTV</sequence>
<accession>A0A3P1WZJ2</accession>
<reference evidence="1 2" key="1">
    <citation type="submission" date="2018-11" db="EMBL/GenBank/DDBJ databases">
        <title>Genomes From Bacteria Associated with the Canine Oral Cavity: a Test Case for Automated Genome-Based Taxonomic Assignment.</title>
        <authorList>
            <person name="Coil D.A."/>
            <person name="Jospin G."/>
            <person name="Darling A.E."/>
            <person name="Wallis C."/>
            <person name="Davis I.J."/>
            <person name="Harris S."/>
            <person name="Eisen J.A."/>
            <person name="Holcombe L.J."/>
            <person name="O'Flynn C."/>
        </authorList>
    </citation>
    <scope>NUCLEOTIDE SEQUENCE [LARGE SCALE GENOMIC DNA]</scope>
    <source>
        <strain evidence="1 2">OH2822_COT-296</strain>
    </source>
</reference>
<proteinExistence type="predicted"/>